<name>A0ABV6Z2Y2_UNCC1</name>
<feature type="non-terminal residue" evidence="1">
    <location>
        <position position="1"/>
    </location>
</feature>
<dbReference type="EMBL" id="JBHPBY010000369">
    <property type="protein sequence ID" value="MFC1852801.1"/>
    <property type="molecule type" value="Genomic_DNA"/>
</dbReference>
<accession>A0ABV6Z2Y2</accession>
<reference evidence="1 2" key="1">
    <citation type="submission" date="2024-09" db="EMBL/GenBank/DDBJ databases">
        <title>Laminarin stimulates single cell rates of sulfate reduction while oxygen inhibits transcriptomic activity in coastal marine sediment.</title>
        <authorList>
            <person name="Lindsay M."/>
            <person name="Orcutt B."/>
            <person name="Emerson D."/>
            <person name="Stepanauskas R."/>
            <person name="D'Angelo T."/>
        </authorList>
    </citation>
    <scope>NUCLEOTIDE SEQUENCE [LARGE SCALE GENOMIC DNA]</scope>
    <source>
        <strain evidence="1">SAG AM-311-K15</strain>
    </source>
</reference>
<sequence length="83" mass="9386">IILVLRQPLEALAPGNELPGERLSRSAALRHSGGSGDSPFSQIKSLQITCVYPTPFSPIFLRILHFLLDRWEYYGIFCIYGYD</sequence>
<protein>
    <submittedName>
        <fullName evidence="1">Uncharacterized protein</fullName>
    </submittedName>
</protein>
<dbReference type="Proteomes" id="UP001594351">
    <property type="component" value="Unassembled WGS sequence"/>
</dbReference>
<proteinExistence type="predicted"/>
<gene>
    <name evidence="1" type="ORF">ACFL27_21600</name>
</gene>
<comment type="caution">
    <text evidence="1">The sequence shown here is derived from an EMBL/GenBank/DDBJ whole genome shotgun (WGS) entry which is preliminary data.</text>
</comment>
<evidence type="ECO:0000313" key="2">
    <source>
        <dbReference type="Proteomes" id="UP001594351"/>
    </source>
</evidence>
<evidence type="ECO:0000313" key="1">
    <source>
        <dbReference type="EMBL" id="MFC1852801.1"/>
    </source>
</evidence>
<keyword evidence="2" id="KW-1185">Reference proteome</keyword>
<organism evidence="1 2">
    <name type="scientific">candidate division CSSED10-310 bacterium</name>
    <dbReference type="NCBI Taxonomy" id="2855610"/>
    <lineage>
        <taxon>Bacteria</taxon>
        <taxon>Bacteria division CSSED10-310</taxon>
    </lineage>
</organism>